<gene>
    <name evidence="2" type="ORF">ESV24_11125</name>
</gene>
<proteinExistence type="predicted"/>
<sequence length="154" mass="17731">MIVRIFRISKIQYIDDFSGEGARLYGGRWNRAGDSMLYFSENLSLSLLEIIVHVEFADLPLDYSFVEVEIPDKAIKTIQSVDFLKPKWTTEKAVNQLQMLGSAWLGKKESLAMRVPSAVLNQENNILINPSHKDFEKLKVIKKAKMNLDPRLFR</sequence>
<reference evidence="2 3" key="1">
    <citation type="submission" date="2019-08" db="EMBL/GenBank/DDBJ databases">
        <title>Genome of Aequorivita lipolytica Y10-2 (type strain).</title>
        <authorList>
            <person name="Bowman J.P."/>
        </authorList>
    </citation>
    <scope>NUCLEOTIDE SEQUENCE [LARGE SCALE GENOMIC DNA]</scope>
    <source>
        <strain evidence="2 3">Y10-2</strain>
    </source>
</reference>
<dbReference type="Pfam" id="PF08808">
    <property type="entry name" value="RES"/>
    <property type="match status" value="1"/>
</dbReference>
<organism evidence="2 3">
    <name type="scientific">Aequorivita lipolytica</name>
    <dbReference type="NCBI Taxonomy" id="153267"/>
    <lineage>
        <taxon>Bacteria</taxon>
        <taxon>Pseudomonadati</taxon>
        <taxon>Bacteroidota</taxon>
        <taxon>Flavobacteriia</taxon>
        <taxon>Flavobacteriales</taxon>
        <taxon>Flavobacteriaceae</taxon>
        <taxon>Aequorivita</taxon>
    </lineage>
</organism>
<dbReference type="InterPro" id="IPR014914">
    <property type="entry name" value="RES_dom"/>
</dbReference>
<feature type="domain" description="RES" evidence="1">
    <location>
        <begin position="16"/>
        <end position="142"/>
    </location>
</feature>
<evidence type="ECO:0000313" key="2">
    <source>
        <dbReference type="EMBL" id="TXD68707.1"/>
    </source>
</evidence>
<accession>A0A5C6YMA9</accession>
<comment type="caution">
    <text evidence="2">The sequence shown here is derived from an EMBL/GenBank/DDBJ whole genome shotgun (WGS) entry which is preliminary data.</text>
</comment>
<dbReference type="OrthoDB" id="9789501at2"/>
<protein>
    <submittedName>
        <fullName evidence="2">RES domain-containing protein</fullName>
    </submittedName>
</protein>
<evidence type="ECO:0000259" key="1">
    <source>
        <dbReference type="SMART" id="SM00953"/>
    </source>
</evidence>
<evidence type="ECO:0000313" key="3">
    <source>
        <dbReference type="Proteomes" id="UP000321945"/>
    </source>
</evidence>
<dbReference type="Proteomes" id="UP000321945">
    <property type="component" value="Unassembled WGS sequence"/>
</dbReference>
<dbReference type="AlphaFoldDB" id="A0A5C6YMA9"/>
<keyword evidence="3" id="KW-1185">Reference proteome</keyword>
<dbReference type="EMBL" id="VORU01000009">
    <property type="protein sequence ID" value="TXD68707.1"/>
    <property type="molecule type" value="Genomic_DNA"/>
</dbReference>
<name>A0A5C6YMA9_9FLAO</name>
<dbReference type="SMART" id="SM00953">
    <property type="entry name" value="RES"/>
    <property type="match status" value="1"/>
</dbReference>